<dbReference type="AlphaFoldDB" id="A0A9N9CI53"/>
<protein>
    <submittedName>
        <fullName evidence="1">15897_t:CDS:1</fullName>
    </submittedName>
</protein>
<organism evidence="1 2">
    <name type="scientific">Racocetra fulgida</name>
    <dbReference type="NCBI Taxonomy" id="60492"/>
    <lineage>
        <taxon>Eukaryota</taxon>
        <taxon>Fungi</taxon>
        <taxon>Fungi incertae sedis</taxon>
        <taxon>Mucoromycota</taxon>
        <taxon>Glomeromycotina</taxon>
        <taxon>Glomeromycetes</taxon>
        <taxon>Diversisporales</taxon>
        <taxon>Gigasporaceae</taxon>
        <taxon>Racocetra</taxon>
    </lineage>
</organism>
<name>A0A9N9CI53_9GLOM</name>
<gene>
    <name evidence="1" type="ORF">RFULGI_LOCUS6660</name>
</gene>
<sequence length="78" mass="8671">VGYFVNASEGVKVGVRADIRVDVHVHFEIPKHQIKTKDFTKTFDTSLGPWITDTEMELAMKCIGVRPVADGNKVLNSL</sequence>
<evidence type="ECO:0000313" key="2">
    <source>
        <dbReference type="Proteomes" id="UP000789396"/>
    </source>
</evidence>
<proteinExistence type="predicted"/>
<reference evidence="1" key="1">
    <citation type="submission" date="2021-06" db="EMBL/GenBank/DDBJ databases">
        <authorList>
            <person name="Kallberg Y."/>
            <person name="Tangrot J."/>
            <person name="Rosling A."/>
        </authorList>
    </citation>
    <scope>NUCLEOTIDE SEQUENCE</scope>
    <source>
        <strain evidence="1">IN212</strain>
    </source>
</reference>
<evidence type="ECO:0000313" key="1">
    <source>
        <dbReference type="EMBL" id="CAG8602545.1"/>
    </source>
</evidence>
<dbReference type="EMBL" id="CAJVPZ010008846">
    <property type="protein sequence ID" value="CAG8602545.1"/>
    <property type="molecule type" value="Genomic_DNA"/>
</dbReference>
<feature type="non-terminal residue" evidence="1">
    <location>
        <position position="78"/>
    </location>
</feature>
<accession>A0A9N9CI53</accession>
<keyword evidence="2" id="KW-1185">Reference proteome</keyword>
<comment type="caution">
    <text evidence="1">The sequence shown here is derived from an EMBL/GenBank/DDBJ whole genome shotgun (WGS) entry which is preliminary data.</text>
</comment>
<dbReference type="Proteomes" id="UP000789396">
    <property type="component" value="Unassembled WGS sequence"/>
</dbReference>